<dbReference type="PANTHER" id="PTHR11690">
    <property type="entry name" value="AMILORIDE-SENSITIVE SODIUM CHANNEL-RELATED"/>
    <property type="match status" value="1"/>
</dbReference>
<evidence type="ECO:0000256" key="11">
    <source>
        <dbReference type="RuleBase" id="RU000679"/>
    </source>
</evidence>
<name>A0A814T2L9_9BILA</name>
<evidence type="ECO:0000313" key="15">
    <source>
        <dbReference type="Proteomes" id="UP000663832"/>
    </source>
</evidence>
<keyword evidence="15" id="KW-1185">Reference proteome</keyword>
<keyword evidence="3 11" id="KW-0894">Sodium channel</keyword>
<keyword evidence="6" id="KW-0915">Sodium</keyword>
<dbReference type="Proteomes" id="UP000663832">
    <property type="component" value="Unassembled WGS sequence"/>
</dbReference>
<evidence type="ECO:0000256" key="4">
    <source>
        <dbReference type="ARBA" id="ARBA00022692"/>
    </source>
</evidence>
<evidence type="ECO:0000313" key="13">
    <source>
        <dbReference type="EMBL" id="CAF1154339.1"/>
    </source>
</evidence>
<dbReference type="EMBL" id="CAJNOI010000171">
    <property type="protein sequence ID" value="CAF1154339.1"/>
    <property type="molecule type" value="Genomic_DNA"/>
</dbReference>
<sequence>MIGSTIKHIATVFPVNVEALKSETKLQQHRVIIKDFSLNTSTHGIPGIARSQSISNLLFWSISFITFLGIMLYFIIQSILAYYSYPTQTSVSTINEWPQAFPAVTVCNNSPFRYDTFIGPYLNYTNSLNLTNTTDTTTFTEQQALYVYDYLQYKLNRNESVNEFYYPLSSMLIKCVYNGVNCSAADFVQFTSSTYGLCYTFNAQASHINNDTIHYNNENGGSGELQLDLYIHSHQYVPYLTDAMSIVTMVHDNTQLPLIDRLGIQMMPGRKHKLGYSVKTNTFLPAPYTACTETITLGMQAMFDQFSNAKYAYAQQICFSVAMQSYTYDQCGCVSPYEWSYRYVIPHGTKNIIYATLCNISDSCYSTAAVIFQASLSVSNDYAANCGLECTTNQYVLELSSALAPASWYMNSIKQFVESSSIPLPSNWSSTWSNEIQNNYVSLDIFIGDDGGSATRLTPLCATTVVESYTQQATLGGVDVISNIGGQTGLWIGISFLSLMEFAEMLFRLIRHQVYLIREKIHRTRRKISETKL</sequence>
<evidence type="ECO:0000256" key="5">
    <source>
        <dbReference type="ARBA" id="ARBA00022989"/>
    </source>
</evidence>
<dbReference type="Proteomes" id="UP000663877">
    <property type="component" value="Unassembled WGS sequence"/>
</dbReference>
<dbReference type="Gene3D" id="2.60.470.10">
    <property type="entry name" value="Acid-sensing ion channels like domains"/>
    <property type="match status" value="1"/>
</dbReference>
<evidence type="ECO:0000256" key="12">
    <source>
        <dbReference type="SAM" id="Phobius"/>
    </source>
</evidence>
<evidence type="ECO:0000256" key="6">
    <source>
        <dbReference type="ARBA" id="ARBA00023053"/>
    </source>
</evidence>
<dbReference type="PANTHER" id="PTHR11690:SF300">
    <property type="entry name" value="PICKPOCKET PROTEIN 19"/>
    <property type="match status" value="1"/>
</dbReference>
<keyword evidence="5 12" id="KW-1133">Transmembrane helix</keyword>
<keyword evidence="7 11" id="KW-0406">Ion transport</keyword>
<comment type="similarity">
    <text evidence="11">Belongs to the amiloride-sensitive sodium channel (TC 1.A.6) family.</text>
</comment>
<proteinExistence type="inferred from homology"/>
<dbReference type="Pfam" id="PF00858">
    <property type="entry name" value="ASC"/>
    <property type="match status" value="1"/>
</dbReference>
<gene>
    <name evidence="13" type="ORF">BJG266_LOCUS24274</name>
    <name evidence="14" type="ORF">QVE165_LOCUS24910</name>
</gene>
<feature type="transmembrane region" description="Helical" evidence="12">
    <location>
        <begin position="57"/>
        <end position="85"/>
    </location>
</feature>
<dbReference type="EMBL" id="CAJNOM010000177">
    <property type="protein sequence ID" value="CAF1185036.1"/>
    <property type="molecule type" value="Genomic_DNA"/>
</dbReference>
<evidence type="ECO:0000313" key="14">
    <source>
        <dbReference type="EMBL" id="CAF1185036.1"/>
    </source>
</evidence>
<keyword evidence="8 12" id="KW-0472">Membrane</keyword>
<evidence type="ECO:0000256" key="9">
    <source>
        <dbReference type="ARBA" id="ARBA00023201"/>
    </source>
</evidence>
<organism evidence="13 16">
    <name type="scientific">Adineta steineri</name>
    <dbReference type="NCBI Taxonomy" id="433720"/>
    <lineage>
        <taxon>Eukaryota</taxon>
        <taxon>Metazoa</taxon>
        <taxon>Spiralia</taxon>
        <taxon>Gnathifera</taxon>
        <taxon>Rotifera</taxon>
        <taxon>Eurotatoria</taxon>
        <taxon>Bdelloidea</taxon>
        <taxon>Adinetida</taxon>
        <taxon>Adinetidae</taxon>
        <taxon>Adineta</taxon>
    </lineage>
</organism>
<evidence type="ECO:0000256" key="10">
    <source>
        <dbReference type="ARBA" id="ARBA00023303"/>
    </source>
</evidence>
<evidence type="ECO:0000256" key="2">
    <source>
        <dbReference type="ARBA" id="ARBA00022448"/>
    </source>
</evidence>
<evidence type="ECO:0000256" key="1">
    <source>
        <dbReference type="ARBA" id="ARBA00004141"/>
    </source>
</evidence>
<protein>
    <submittedName>
        <fullName evidence="13">Uncharacterized protein</fullName>
    </submittedName>
</protein>
<dbReference type="InterPro" id="IPR001873">
    <property type="entry name" value="ENaC"/>
</dbReference>
<evidence type="ECO:0000256" key="8">
    <source>
        <dbReference type="ARBA" id="ARBA00023136"/>
    </source>
</evidence>
<comment type="caution">
    <text evidence="13">The sequence shown here is derived from an EMBL/GenBank/DDBJ whole genome shotgun (WGS) entry which is preliminary data.</text>
</comment>
<accession>A0A814T2L9</accession>
<evidence type="ECO:0000256" key="3">
    <source>
        <dbReference type="ARBA" id="ARBA00022461"/>
    </source>
</evidence>
<keyword evidence="2 11" id="KW-0813">Transport</keyword>
<dbReference type="Gene3D" id="1.10.287.770">
    <property type="entry name" value="YojJ-like"/>
    <property type="match status" value="1"/>
</dbReference>
<keyword evidence="4 11" id="KW-0812">Transmembrane</keyword>
<dbReference type="PRINTS" id="PR01078">
    <property type="entry name" value="AMINACHANNEL"/>
</dbReference>
<keyword evidence="9 11" id="KW-0739">Sodium transport</keyword>
<evidence type="ECO:0000313" key="16">
    <source>
        <dbReference type="Proteomes" id="UP000663877"/>
    </source>
</evidence>
<dbReference type="OrthoDB" id="6021021at2759"/>
<dbReference type="GO" id="GO:0015280">
    <property type="term" value="F:ligand-gated sodium channel activity"/>
    <property type="evidence" value="ECO:0007669"/>
    <property type="project" value="TreeGrafter"/>
</dbReference>
<keyword evidence="10 11" id="KW-0407">Ion channel</keyword>
<dbReference type="GO" id="GO:0005886">
    <property type="term" value="C:plasma membrane"/>
    <property type="evidence" value="ECO:0007669"/>
    <property type="project" value="TreeGrafter"/>
</dbReference>
<reference evidence="13" key="1">
    <citation type="submission" date="2021-02" db="EMBL/GenBank/DDBJ databases">
        <authorList>
            <person name="Nowell W R."/>
        </authorList>
    </citation>
    <scope>NUCLEOTIDE SEQUENCE</scope>
</reference>
<comment type="subcellular location">
    <subcellularLocation>
        <location evidence="1">Membrane</location>
        <topology evidence="1">Multi-pass membrane protein</topology>
    </subcellularLocation>
</comment>
<evidence type="ECO:0000256" key="7">
    <source>
        <dbReference type="ARBA" id="ARBA00023065"/>
    </source>
</evidence>
<dbReference type="AlphaFoldDB" id="A0A814T2L9"/>